<feature type="region of interest" description="Disordered" evidence="8">
    <location>
        <begin position="225"/>
        <end position="252"/>
    </location>
</feature>
<organism evidence="10 11">
    <name type="scientific">Talaromyces islandicus</name>
    <name type="common">Penicillium islandicum</name>
    <dbReference type="NCBI Taxonomy" id="28573"/>
    <lineage>
        <taxon>Eukaryota</taxon>
        <taxon>Fungi</taxon>
        <taxon>Dikarya</taxon>
        <taxon>Ascomycota</taxon>
        <taxon>Pezizomycotina</taxon>
        <taxon>Eurotiomycetes</taxon>
        <taxon>Eurotiomycetidae</taxon>
        <taxon>Eurotiales</taxon>
        <taxon>Trichocomaceae</taxon>
        <taxon>Talaromyces</taxon>
        <taxon>Talaromyces sect. Islandici</taxon>
    </lineage>
</organism>
<keyword evidence="11" id="KW-1185">Reference proteome</keyword>
<keyword evidence="6 9" id="KW-1133">Transmembrane helix</keyword>
<evidence type="ECO:0000256" key="2">
    <source>
        <dbReference type="ARBA" id="ARBA00009765"/>
    </source>
</evidence>
<evidence type="ECO:0000256" key="1">
    <source>
        <dbReference type="ARBA" id="ARBA00004651"/>
    </source>
</evidence>
<evidence type="ECO:0000256" key="7">
    <source>
        <dbReference type="ARBA" id="ARBA00023136"/>
    </source>
</evidence>
<dbReference type="InterPro" id="IPR045863">
    <property type="entry name" value="CorA_TM1_TM2"/>
</dbReference>
<feature type="transmembrane region" description="Helical" evidence="9">
    <location>
        <begin position="567"/>
        <end position="589"/>
    </location>
</feature>
<feature type="region of interest" description="Disordered" evidence="8">
    <location>
        <begin position="83"/>
        <end position="103"/>
    </location>
</feature>
<evidence type="ECO:0000256" key="5">
    <source>
        <dbReference type="ARBA" id="ARBA00022692"/>
    </source>
</evidence>
<dbReference type="STRING" id="28573.A0A0U1M4X0"/>
<dbReference type="OrthoDB" id="165352at2759"/>
<evidence type="ECO:0008006" key="12">
    <source>
        <dbReference type="Google" id="ProtNLM"/>
    </source>
</evidence>
<feature type="compositionally biased region" description="Basic and acidic residues" evidence="8">
    <location>
        <begin position="225"/>
        <end position="241"/>
    </location>
</feature>
<comment type="similarity">
    <text evidence="2">Belongs to the CorA metal ion transporter (MIT) (TC 1.A.35) family.</text>
</comment>
<feature type="compositionally biased region" description="Low complexity" evidence="8">
    <location>
        <begin position="36"/>
        <end position="47"/>
    </location>
</feature>
<keyword evidence="4" id="KW-1003">Cell membrane</keyword>
<feature type="region of interest" description="Disordered" evidence="8">
    <location>
        <begin position="282"/>
        <end position="309"/>
    </location>
</feature>
<proteinExistence type="inferred from homology"/>
<evidence type="ECO:0000256" key="4">
    <source>
        <dbReference type="ARBA" id="ARBA00022475"/>
    </source>
</evidence>
<gene>
    <name evidence="10" type="ORF">PISL3812_07683</name>
</gene>
<feature type="transmembrane region" description="Helical" evidence="9">
    <location>
        <begin position="601"/>
        <end position="618"/>
    </location>
</feature>
<dbReference type="GO" id="GO:0005886">
    <property type="term" value="C:plasma membrane"/>
    <property type="evidence" value="ECO:0007669"/>
    <property type="project" value="UniProtKB-SubCell"/>
</dbReference>
<dbReference type="InterPro" id="IPR002523">
    <property type="entry name" value="MgTranspt_CorA/ZnTranspt_ZntB"/>
</dbReference>
<evidence type="ECO:0000313" key="11">
    <source>
        <dbReference type="Proteomes" id="UP000054383"/>
    </source>
</evidence>
<keyword evidence="5 9" id="KW-0812">Transmembrane</keyword>
<evidence type="ECO:0000256" key="3">
    <source>
        <dbReference type="ARBA" id="ARBA00022448"/>
    </source>
</evidence>
<keyword evidence="3" id="KW-0813">Transport</keyword>
<dbReference type="EMBL" id="CVMT01000008">
    <property type="protein sequence ID" value="CRG90639.1"/>
    <property type="molecule type" value="Genomic_DNA"/>
</dbReference>
<dbReference type="Proteomes" id="UP000054383">
    <property type="component" value="Unassembled WGS sequence"/>
</dbReference>
<feature type="compositionally biased region" description="Basic and acidic residues" evidence="8">
    <location>
        <begin position="299"/>
        <end position="309"/>
    </location>
</feature>
<dbReference type="SUPFAM" id="SSF144083">
    <property type="entry name" value="Magnesium transport protein CorA, transmembrane region"/>
    <property type="match status" value="1"/>
</dbReference>
<evidence type="ECO:0000256" key="9">
    <source>
        <dbReference type="SAM" id="Phobius"/>
    </source>
</evidence>
<dbReference type="GO" id="GO:0000287">
    <property type="term" value="F:magnesium ion binding"/>
    <property type="evidence" value="ECO:0007669"/>
    <property type="project" value="TreeGrafter"/>
</dbReference>
<sequence>MSVDTHDYAPDYVPSPNSAAQHIDIEAQSLPVTAAENDNYNNNDNENGPVSPSSFSAPMRVDSVSTLRRRSRRTNTLHSYYRDGLSPERQHGWEAGKEPGIDPNTALPPTGTEWGDYYSLPVDLHRQCEVTIVDFSQNEMRQYVLDNDSLELFLQRDREPWVQCRWINVNGLSWDVIRVLGSHKNIHRLAIEDLMHPHNRTKVDWYSDHAYIVMSLQKLIKLGHEDRKGDDDAMDEKRPGSDSDSESEESIPPVTIRRKKWRVIWAALQDWLIPQGWRQRKEKEKGGGYSDDGVFGRTSSKDSHHSNKEKYEMRRTLQRYRGGPNEERIEFMERHAVLASHGLGVTLEQVSIFLIADNTVLSFFDESASDVEAPIVKRLSSPETILRQSCDASMLVQAIMDAIIDLAIPVTLAYQDAIGDLEVAVLTDPSIDQSKSLYVLTSEIAVLRSAMQPMVAVINALRDHRSQPVHTPGLGNFVTGLPTTSSTTNLTVDGSSPYIGSVTPNLKSIGGSTVTISAMCHTYLGDVLDHCITITEGYDQMRRSADNMIDLIFNTIGAYQNESMKQLSLVTALFLPLTFLTGYFGMNFVRFNGVQHHSDSYFWQIAVPFVVVVTCFLMRDMMGRYFFKLAQKRLFVSSRRHRQARRDKRRV</sequence>
<dbReference type="Pfam" id="PF01544">
    <property type="entry name" value="CorA"/>
    <property type="match status" value="1"/>
</dbReference>
<comment type="subcellular location">
    <subcellularLocation>
        <location evidence="1">Cell membrane</location>
        <topology evidence="1">Multi-pass membrane protein</topology>
    </subcellularLocation>
</comment>
<dbReference type="InterPro" id="IPR045861">
    <property type="entry name" value="CorA_cytoplasmic_dom"/>
</dbReference>
<evidence type="ECO:0000313" key="10">
    <source>
        <dbReference type="EMBL" id="CRG90639.1"/>
    </source>
</evidence>
<dbReference type="PANTHER" id="PTHR46494:SF1">
    <property type="entry name" value="CORA FAMILY METAL ION TRANSPORTER (EUROFUNG)"/>
    <property type="match status" value="1"/>
</dbReference>
<accession>A0A0U1M4X0</accession>
<reference evidence="10 11" key="1">
    <citation type="submission" date="2015-04" db="EMBL/GenBank/DDBJ databases">
        <authorList>
            <person name="Syromyatnikov M.Y."/>
            <person name="Popov V.N."/>
        </authorList>
    </citation>
    <scope>NUCLEOTIDE SEQUENCE [LARGE SCALE GENOMIC DNA]</scope>
    <source>
        <strain evidence="10">WF-38-12</strain>
    </source>
</reference>
<dbReference type="PANTHER" id="PTHR46494">
    <property type="entry name" value="CORA FAMILY METAL ION TRANSPORTER (EUROFUNG)"/>
    <property type="match status" value="1"/>
</dbReference>
<dbReference type="Gene3D" id="3.30.460.20">
    <property type="entry name" value="CorA soluble domain-like"/>
    <property type="match status" value="1"/>
</dbReference>
<dbReference type="GO" id="GO:0015087">
    <property type="term" value="F:cobalt ion transmembrane transporter activity"/>
    <property type="evidence" value="ECO:0007669"/>
    <property type="project" value="TreeGrafter"/>
</dbReference>
<keyword evidence="7 9" id="KW-0472">Membrane</keyword>
<feature type="region of interest" description="Disordered" evidence="8">
    <location>
        <begin position="35"/>
        <end position="70"/>
    </location>
</feature>
<dbReference type="Gene3D" id="1.20.58.340">
    <property type="entry name" value="Magnesium transport protein CorA, transmembrane region"/>
    <property type="match status" value="2"/>
</dbReference>
<evidence type="ECO:0000256" key="6">
    <source>
        <dbReference type="ARBA" id="ARBA00022989"/>
    </source>
</evidence>
<name>A0A0U1M4X0_TALIS</name>
<dbReference type="SUPFAM" id="SSF143865">
    <property type="entry name" value="CorA soluble domain-like"/>
    <property type="match status" value="1"/>
</dbReference>
<dbReference type="AlphaFoldDB" id="A0A0U1M4X0"/>
<protein>
    <recommendedName>
        <fullName evidence="12">Magnesium transport protein CorA</fullName>
    </recommendedName>
</protein>
<dbReference type="OMA" id="HCIIITE"/>
<dbReference type="GO" id="GO:0050897">
    <property type="term" value="F:cobalt ion binding"/>
    <property type="evidence" value="ECO:0007669"/>
    <property type="project" value="TreeGrafter"/>
</dbReference>
<evidence type="ECO:0000256" key="8">
    <source>
        <dbReference type="SAM" id="MobiDB-lite"/>
    </source>
</evidence>
<dbReference type="GO" id="GO:0015095">
    <property type="term" value="F:magnesium ion transmembrane transporter activity"/>
    <property type="evidence" value="ECO:0007669"/>
    <property type="project" value="TreeGrafter"/>
</dbReference>
<feature type="compositionally biased region" description="Basic and acidic residues" evidence="8">
    <location>
        <begin position="85"/>
        <end position="100"/>
    </location>
</feature>